<sequence length="143" mass="16414">MKIHLLGKEAAIQIEVVSRIYPNSLDYWDGNWIVTRISIEIPGYSVQFSANLRTDELRDFVKKLKVMNKKLKGKASLENIDGFIDIKCEINLLGKIYWEVETCYPAGTGAVLHFNFESDQMYLENLIKELDEVIIAFPILGED</sequence>
<keyword evidence="2" id="KW-1185">Reference proteome</keyword>
<dbReference type="EMBL" id="CP019640">
    <property type="protein sequence ID" value="AQQ53288.1"/>
    <property type="molecule type" value="Genomic_DNA"/>
</dbReference>
<reference evidence="1 2" key="1">
    <citation type="submission" date="2017-02" db="EMBL/GenBank/DDBJ databases">
        <title>The complete genomic sequence of a novel cold adapted crude oil-degrading bacterium Planococcus qaidamina Y42.</title>
        <authorList>
            <person name="Yang R."/>
        </authorList>
    </citation>
    <scope>NUCLEOTIDE SEQUENCE [LARGE SCALE GENOMIC DNA]</scope>
    <source>
        <strain evidence="1 2">Y42</strain>
    </source>
</reference>
<dbReference type="Pfam" id="PF24716">
    <property type="entry name" value="WapI"/>
    <property type="match status" value="1"/>
</dbReference>
<name>A0A1Q2KYK0_9BACL</name>
<evidence type="ECO:0000313" key="1">
    <source>
        <dbReference type="EMBL" id="AQQ53288.1"/>
    </source>
</evidence>
<organism evidence="1 2">
    <name type="scientific">Planococcus lenghuensis</name>
    <dbReference type="NCBI Taxonomy" id="2213202"/>
    <lineage>
        <taxon>Bacteria</taxon>
        <taxon>Bacillati</taxon>
        <taxon>Bacillota</taxon>
        <taxon>Bacilli</taxon>
        <taxon>Bacillales</taxon>
        <taxon>Caryophanaceae</taxon>
        <taxon>Planococcus</taxon>
    </lineage>
</organism>
<dbReference type="KEGG" id="pmar:B0X71_09480"/>
<dbReference type="Proteomes" id="UP000188184">
    <property type="component" value="Chromosome"/>
</dbReference>
<dbReference type="RefSeq" id="WP_077589178.1">
    <property type="nucleotide sequence ID" value="NZ_CP019640.1"/>
</dbReference>
<protein>
    <submittedName>
        <fullName evidence="1">Uncharacterized protein</fullName>
    </submittedName>
</protein>
<dbReference type="OrthoDB" id="1495261at2"/>
<evidence type="ECO:0000313" key="2">
    <source>
        <dbReference type="Proteomes" id="UP000188184"/>
    </source>
</evidence>
<proteinExistence type="predicted"/>
<gene>
    <name evidence="1" type="ORF">B0X71_09480</name>
</gene>
<accession>A0A1Q2KYK0</accession>
<dbReference type="InterPro" id="IPR056510">
    <property type="entry name" value="WapI"/>
</dbReference>
<dbReference type="AlphaFoldDB" id="A0A1Q2KYK0"/>